<keyword evidence="5" id="KW-0408">Iron</keyword>
<feature type="domain" description="Nitrite/sulphite reductase 4Fe-4S" evidence="7">
    <location>
        <begin position="84"/>
        <end position="217"/>
    </location>
</feature>
<evidence type="ECO:0000259" key="8">
    <source>
        <dbReference type="Pfam" id="PF03460"/>
    </source>
</evidence>
<evidence type="ECO:0000256" key="5">
    <source>
        <dbReference type="ARBA" id="ARBA00023004"/>
    </source>
</evidence>
<evidence type="ECO:0000313" key="10">
    <source>
        <dbReference type="Proteomes" id="UP000029859"/>
    </source>
</evidence>
<dbReference type="Gene3D" id="3.30.413.10">
    <property type="entry name" value="Sulfite Reductase Hemoprotein, domain 1"/>
    <property type="match status" value="1"/>
</dbReference>
<feature type="domain" description="Nitrite/Sulfite reductase ferredoxin-like" evidence="8">
    <location>
        <begin position="13"/>
        <end position="76"/>
    </location>
</feature>
<dbReference type="GO" id="GO:0046872">
    <property type="term" value="F:metal ion binding"/>
    <property type="evidence" value="ECO:0007669"/>
    <property type="project" value="UniProtKB-KW"/>
</dbReference>
<keyword evidence="10" id="KW-1185">Reference proteome</keyword>
<evidence type="ECO:0000256" key="3">
    <source>
        <dbReference type="ARBA" id="ARBA00022723"/>
    </source>
</evidence>
<dbReference type="OrthoDB" id="15347at2157"/>
<dbReference type="InterPro" id="IPR036136">
    <property type="entry name" value="Nit/Sulf_reduc_fer-like_dom_sf"/>
</dbReference>
<dbReference type="PROSITE" id="PS00365">
    <property type="entry name" value="NIR_SIR"/>
    <property type="match status" value="1"/>
</dbReference>
<dbReference type="Gene3D" id="3.90.480.10">
    <property type="entry name" value="Sulfite Reductase Hemoprotein,Domain 2"/>
    <property type="match status" value="1"/>
</dbReference>
<organism evidence="9 10">
    <name type="scientific">Methanococcoides methylutens</name>
    <dbReference type="NCBI Taxonomy" id="2226"/>
    <lineage>
        <taxon>Archaea</taxon>
        <taxon>Methanobacteriati</taxon>
        <taxon>Methanobacteriota</taxon>
        <taxon>Stenosarchaea group</taxon>
        <taxon>Methanomicrobia</taxon>
        <taxon>Methanosarcinales</taxon>
        <taxon>Methanosarcinaceae</taxon>
        <taxon>Methanococcoides</taxon>
    </lineage>
</organism>
<dbReference type="Pfam" id="PF01077">
    <property type="entry name" value="NIR_SIR"/>
    <property type="match status" value="1"/>
</dbReference>
<dbReference type="PANTHER" id="PTHR43809">
    <property type="entry name" value="NITRITE REDUCTASE (NADH) LARGE SUBUNIT"/>
    <property type="match status" value="1"/>
</dbReference>
<sequence length="220" mass="24006">MVKDLLNKGAILQRDKCSYAIVPQTPAGIISPGELQRIVDVARKYGVEVLKFTSAQRIAIVGLKEEDLDNAWLELEMEPASAIGKCVRSIKVCPGTTFCKRAQQDAVSLGSIIDDKYHGVQLPSKFKMAVSGCMNSCSEPAVKDIGIMGTPRGYTVMVGGNAGIRPRLGDVISEGLNETEVLELIEKIIGIYKGYAKRYRIGRLIDDMGLDNFKKELGLI</sequence>
<dbReference type="GO" id="GO:0020037">
    <property type="term" value="F:heme binding"/>
    <property type="evidence" value="ECO:0007669"/>
    <property type="project" value="InterPro"/>
</dbReference>
<evidence type="ECO:0000256" key="2">
    <source>
        <dbReference type="ARBA" id="ARBA00022617"/>
    </source>
</evidence>
<dbReference type="InterPro" id="IPR045854">
    <property type="entry name" value="NO2/SO3_Rdtase_4Fe4S_sf"/>
</dbReference>
<accession>A0A099T5N9</accession>
<evidence type="ECO:0000259" key="7">
    <source>
        <dbReference type="Pfam" id="PF01077"/>
    </source>
</evidence>
<dbReference type="InterPro" id="IPR017220">
    <property type="entry name" value="Sulphite_reductase_assimil"/>
</dbReference>
<dbReference type="PANTHER" id="PTHR43809:SF1">
    <property type="entry name" value="NITRITE REDUCTASE (NADH) LARGE SUBUNIT"/>
    <property type="match status" value="1"/>
</dbReference>
<name>A0A099T5N9_METMT</name>
<keyword evidence="6" id="KW-0411">Iron-sulfur</keyword>
<dbReference type="InterPro" id="IPR006067">
    <property type="entry name" value="NO2/SO3_Rdtase_4Fe4S_dom"/>
</dbReference>
<protein>
    <submittedName>
        <fullName evidence="9">Sulfite reductase</fullName>
    </submittedName>
</protein>
<dbReference type="PIRSF" id="PIRSF037487">
    <property type="entry name" value="Sulfite_red_assimil"/>
    <property type="match status" value="1"/>
</dbReference>
<dbReference type="SUPFAM" id="SSF56014">
    <property type="entry name" value="Nitrite and sulphite reductase 4Fe-4S domain-like"/>
    <property type="match status" value="1"/>
</dbReference>
<dbReference type="Proteomes" id="UP000029859">
    <property type="component" value="Unassembled WGS sequence"/>
</dbReference>
<dbReference type="RefSeq" id="WP_048193244.1">
    <property type="nucleotide sequence ID" value="NZ_CAAGSM010000007.1"/>
</dbReference>
<keyword evidence="1" id="KW-0004">4Fe-4S</keyword>
<dbReference type="InterPro" id="IPR052034">
    <property type="entry name" value="NasD-like"/>
</dbReference>
<dbReference type="PRINTS" id="PR00397">
    <property type="entry name" value="SIROHAEM"/>
</dbReference>
<comment type="caution">
    <text evidence="9">The sequence shown here is derived from an EMBL/GenBank/DDBJ whole genome shotgun (WGS) entry which is preliminary data.</text>
</comment>
<dbReference type="GO" id="GO:0016491">
    <property type="term" value="F:oxidoreductase activity"/>
    <property type="evidence" value="ECO:0007669"/>
    <property type="project" value="UniProtKB-KW"/>
</dbReference>
<keyword evidence="2" id="KW-0349">Heme</keyword>
<keyword evidence="4" id="KW-0560">Oxidoreductase</keyword>
<evidence type="ECO:0000256" key="1">
    <source>
        <dbReference type="ARBA" id="ARBA00022485"/>
    </source>
</evidence>
<proteinExistence type="predicted"/>
<dbReference type="InterPro" id="IPR006066">
    <property type="entry name" value="NO2/SO3_Rdtase_FeS/sirohaem_BS"/>
</dbReference>
<reference evidence="9 10" key="1">
    <citation type="submission" date="2014-09" db="EMBL/GenBank/DDBJ databases">
        <title>Draft genome sequence of an obligately methylotrophic methanogen, Methanococcoides methylutens, isolated from marine sediment.</title>
        <authorList>
            <person name="Guan Y."/>
            <person name="Ngugi D.K."/>
            <person name="Blom J."/>
            <person name="Ali S."/>
            <person name="Ferry J.G."/>
            <person name="Stingl U."/>
        </authorList>
    </citation>
    <scope>NUCLEOTIDE SEQUENCE [LARGE SCALE GENOMIC DNA]</scope>
    <source>
        <strain evidence="9 10">DSM 2657</strain>
    </source>
</reference>
<evidence type="ECO:0000256" key="4">
    <source>
        <dbReference type="ARBA" id="ARBA00023002"/>
    </source>
</evidence>
<keyword evidence="3" id="KW-0479">Metal-binding</keyword>
<gene>
    <name evidence="9" type="ORF">LI82_01800</name>
</gene>
<dbReference type="AlphaFoldDB" id="A0A099T5N9"/>
<dbReference type="InterPro" id="IPR005117">
    <property type="entry name" value="NiRdtase/SiRdtase_haem-b_fer"/>
</dbReference>
<dbReference type="EMBL" id="JRHO01000005">
    <property type="protein sequence ID" value="KGK99511.1"/>
    <property type="molecule type" value="Genomic_DNA"/>
</dbReference>
<dbReference type="Pfam" id="PF03460">
    <property type="entry name" value="NIR_SIR_ferr"/>
    <property type="match status" value="1"/>
</dbReference>
<evidence type="ECO:0000256" key="6">
    <source>
        <dbReference type="ARBA" id="ARBA00023014"/>
    </source>
</evidence>
<dbReference type="GO" id="GO:0051539">
    <property type="term" value="F:4 iron, 4 sulfur cluster binding"/>
    <property type="evidence" value="ECO:0007669"/>
    <property type="project" value="UniProtKB-KW"/>
</dbReference>
<dbReference type="SUPFAM" id="SSF55124">
    <property type="entry name" value="Nitrite/Sulfite reductase N-terminal domain-like"/>
    <property type="match status" value="1"/>
</dbReference>
<evidence type="ECO:0000313" key="9">
    <source>
        <dbReference type="EMBL" id="KGK99511.1"/>
    </source>
</evidence>